<dbReference type="EMBL" id="CM055729">
    <property type="protein sequence ID" value="KAJ8015528.1"/>
    <property type="molecule type" value="Genomic_DNA"/>
</dbReference>
<reference evidence="1" key="1">
    <citation type="submission" date="2021-05" db="EMBL/GenBank/DDBJ databases">
        <authorList>
            <person name="Pan Q."/>
            <person name="Jouanno E."/>
            <person name="Zahm M."/>
            <person name="Klopp C."/>
            <person name="Cabau C."/>
            <person name="Louis A."/>
            <person name="Berthelot C."/>
            <person name="Parey E."/>
            <person name="Roest Crollius H."/>
            <person name="Montfort J."/>
            <person name="Robinson-Rechavi M."/>
            <person name="Bouchez O."/>
            <person name="Lampietro C."/>
            <person name="Lopez Roques C."/>
            <person name="Donnadieu C."/>
            <person name="Postlethwait J."/>
            <person name="Bobe J."/>
            <person name="Dillon D."/>
            <person name="Chandos A."/>
            <person name="von Hippel F."/>
            <person name="Guiguen Y."/>
        </authorList>
    </citation>
    <scope>NUCLEOTIDE SEQUENCE</scope>
    <source>
        <strain evidence="1">YG-Jan2019</strain>
    </source>
</reference>
<comment type="caution">
    <text evidence="1">The sequence shown here is derived from an EMBL/GenBank/DDBJ whole genome shotgun (WGS) entry which is preliminary data.</text>
</comment>
<dbReference type="Proteomes" id="UP001157502">
    <property type="component" value="Chromosome 2"/>
</dbReference>
<keyword evidence="2" id="KW-1185">Reference proteome</keyword>
<protein>
    <submittedName>
        <fullName evidence="1">Uncharacterized protein</fullName>
    </submittedName>
</protein>
<feature type="non-terminal residue" evidence="1">
    <location>
        <position position="1"/>
    </location>
</feature>
<organism evidence="1 2">
    <name type="scientific">Dallia pectoralis</name>
    <name type="common">Alaska blackfish</name>
    <dbReference type="NCBI Taxonomy" id="75939"/>
    <lineage>
        <taxon>Eukaryota</taxon>
        <taxon>Metazoa</taxon>
        <taxon>Chordata</taxon>
        <taxon>Craniata</taxon>
        <taxon>Vertebrata</taxon>
        <taxon>Euteleostomi</taxon>
        <taxon>Actinopterygii</taxon>
        <taxon>Neopterygii</taxon>
        <taxon>Teleostei</taxon>
        <taxon>Protacanthopterygii</taxon>
        <taxon>Esociformes</taxon>
        <taxon>Umbridae</taxon>
        <taxon>Dallia</taxon>
    </lineage>
</organism>
<sequence>FLCRFWCFLCRLWCFLCIFWCFLCRFFPTLVFYFPWIFLWLSTSRHICPDGIHNSTGYRNSKTHNRSFPKTRHGPNDVGKSCVTVSHYFRHCNNRYVSSSWHPRVTSRSD</sequence>
<accession>A0ACC2HI48</accession>
<proteinExistence type="predicted"/>
<gene>
    <name evidence="1" type="ORF">DPEC_G00027060</name>
</gene>
<evidence type="ECO:0000313" key="1">
    <source>
        <dbReference type="EMBL" id="KAJ8015528.1"/>
    </source>
</evidence>
<evidence type="ECO:0000313" key="2">
    <source>
        <dbReference type="Proteomes" id="UP001157502"/>
    </source>
</evidence>
<name>A0ACC2HI48_DALPE</name>